<dbReference type="GO" id="GO:0004497">
    <property type="term" value="F:monooxygenase activity"/>
    <property type="evidence" value="ECO:0007669"/>
    <property type="project" value="UniProtKB-KW"/>
</dbReference>
<reference evidence="2 3" key="1">
    <citation type="submission" date="2020-08" db="EMBL/GenBank/DDBJ databases">
        <title>Genomic Encyclopedia of Type Strains, Phase IV (KMG-IV): sequencing the most valuable type-strain genomes for metagenomic binning, comparative biology and taxonomic classification.</title>
        <authorList>
            <person name="Goeker M."/>
        </authorList>
    </citation>
    <scope>NUCLEOTIDE SEQUENCE [LARGE SCALE GENOMIC DNA]</scope>
    <source>
        <strain evidence="2 3">DSM 45615</strain>
    </source>
</reference>
<dbReference type="PROSITE" id="PS51725">
    <property type="entry name" value="ABM"/>
    <property type="match status" value="1"/>
</dbReference>
<dbReference type="AlphaFoldDB" id="A0A840P8S2"/>
<proteinExistence type="predicted"/>
<dbReference type="InterPro" id="IPR050744">
    <property type="entry name" value="AI-2_Isomerase_LsrG"/>
</dbReference>
<organism evidence="2 3">
    <name type="scientific">Thermocatellispora tengchongensis</name>
    <dbReference type="NCBI Taxonomy" id="1073253"/>
    <lineage>
        <taxon>Bacteria</taxon>
        <taxon>Bacillati</taxon>
        <taxon>Actinomycetota</taxon>
        <taxon>Actinomycetes</taxon>
        <taxon>Streptosporangiales</taxon>
        <taxon>Streptosporangiaceae</taxon>
        <taxon>Thermocatellispora</taxon>
    </lineage>
</organism>
<dbReference type="SUPFAM" id="SSF54909">
    <property type="entry name" value="Dimeric alpha+beta barrel"/>
    <property type="match status" value="1"/>
</dbReference>
<accession>A0A840P8S2</accession>
<feature type="domain" description="ABM" evidence="1">
    <location>
        <begin position="2"/>
        <end position="93"/>
    </location>
</feature>
<dbReference type="PANTHER" id="PTHR33336">
    <property type="entry name" value="QUINOL MONOOXYGENASE YGIN-RELATED"/>
    <property type="match status" value="1"/>
</dbReference>
<name>A0A840P8S2_9ACTN</name>
<keyword evidence="3" id="KW-1185">Reference proteome</keyword>
<dbReference type="InterPro" id="IPR007138">
    <property type="entry name" value="ABM_dom"/>
</dbReference>
<gene>
    <name evidence="2" type="ORF">HNP84_003983</name>
</gene>
<dbReference type="Gene3D" id="3.30.70.100">
    <property type="match status" value="1"/>
</dbReference>
<dbReference type="EMBL" id="JACHGN010000008">
    <property type="protein sequence ID" value="MBB5134251.1"/>
    <property type="molecule type" value="Genomic_DNA"/>
</dbReference>
<evidence type="ECO:0000313" key="3">
    <source>
        <dbReference type="Proteomes" id="UP000578449"/>
    </source>
</evidence>
<dbReference type="RefSeq" id="WP_185051184.1">
    <property type="nucleotide sequence ID" value="NZ_BAABIX010000040.1"/>
</dbReference>
<keyword evidence="2" id="KW-0503">Monooxygenase</keyword>
<protein>
    <submittedName>
        <fullName evidence="2">Quinol monooxygenase YgiN</fullName>
    </submittedName>
</protein>
<sequence length="97" mass="10674">MVIVYGHVSVDPGRLDEVRAAAAEFQARCRSEDGCIDYTLSWDTGEAATLCLLEAWTGEPAHEVHREQEHVKEWTAFIASASLAAPVFKRHAFDGTA</sequence>
<keyword evidence="2" id="KW-0560">Oxidoreductase</keyword>
<dbReference type="PANTHER" id="PTHR33336:SF15">
    <property type="entry name" value="ABM DOMAIN-CONTAINING PROTEIN"/>
    <property type="match status" value="1"/>
</dbReference>
<evidence type="ECO:0000313" key="2">
    <source>
        <dbReference type="EMBL" id="MBB5134251.1"/>
    </source>
</evidence>
<comment type="caution">
    <text evidence="2">The sequence shown here is derived from an EMBL/GenBank/DDBJ whole genome shotgun (WGS) entry which is preliminary data.</text>
</comment>
<evidence type="ECO:0000259" key="1">
    <source>
        <dbReference type="PROSITE" id="PS51725"/>
    </source>
</evidence>
<dbReference type="Proteomes" id="UP000578449">
    <property type="component" value="Unassembled WGS sequence"/>
</dbReference>
<dbReference type="InterPro" id="IPR011008">
    <property type="entry name" value="Dimeric_a/b-barrel"/>
</dbReference>
<dbReference type="Pfam" id="PF03992">
    <property type="entry name" value="ABM"/>
    <property type="match status" value="1"/>
</dbReference>